<feature type="region of interest" description="Disordered" evidence="1">
    <location>
        <begin position="477"/>
        <end position="516"/>
    </location>
</feature>
<organism evidence="3 4">
    <name type="scientific">Ophiostoma piceae (strain UAMH 11346)</name>
    <name type="common">Sap stain fungus</name>
    <dbReference type="NCBI Taxonomy" id="1262450"/>
    <lineage>
        <taxon>Eukaryota</taxon>
        <taxon>Fungi</taxon>
        <taxon>Dikarya</taxon>
        <taxon>Ascomycota</taxon>
        <taxon>Pezizomycotina</taxon>
        <taxon>Sordariomycetes</taxon>
        <taxon>Sordariomycetidae</taxon>
        <taxon>Ophiostomatales</taxon>
        <taxon>Ophiostomataceae</taxon>
        <taxon>Ophiostoma</taxon>
    </lineage>
</organism>
<dbReference type="STRING" id="1262450.S3C0J0"/>
<feature type="compositionally biased region" description="Low complexity" evidence="1">
    <location>
        <begin position="309"/>
        <end position="322"/>
    </location>
</feature>
<dbReference type="InterPro" id="IPR013087">
    <property type="entry name" value="Znf_C2H2_type"/>
</dbReference>
<feature type="region of interest" description="Disordered" evidence="1">
    <location>
        <begin position="1"/>
        <end position="57"/>
    </location>
</feature>
<dbReference type="OrthoDB" id="5424797at2759"/>
<feature type="domain" description="C2H2-type" evidence="2">
    <location>
        <begin position="560"/>
        <end position="583"/>
    </location>
</feature>
<evidence type="ECO:0000259" key="2">
    <source>
        <dbReference type="PROSITE" id="PS00028"/>
    </source>
</evidence>
<evidence type="ECO:0000256" key="1">
    <source>
        <dbReference type="SAM" id="MobiDB-lite"/>
    </source>
</evidence>
<feature type="compositionally biased region" description="Pro residues" evidence="1">
    <location>
        <begin position="142"/>
        <end position="152"/>
    </location>
</feature>
<dbReference type="AlphaFoldDB" id="S3C0J0"/>
<proteinExistence type="predicted"/>
<feature type="compositionally biased region" description="Polar residues" evidence="1">
    <location>
        <begin position="375"/>
        <end position="385"/>
    </location>
</feature>
<protein>
    <submittedName>
        <fullName evidence="3">C2h2 finger domain-containing protein</fullName>
    </submittedName>
</protein>
<evidence type="ECO:0000313" key="3">
    <source>
        <dbReference type="EMBL" id="EPE06262.1"/>
    </source>
</evidence>
<name>S3C0J0_OPHP1</name>
<feature type="compositionally biased region" description="Polar residues" evidence="1">
    <location>
        <begin position="205"/>
        <end position="216"/>
    </location>
</feature>
<feature type="compositionally biased region" description="Low complexity" evidence="1">
    <location>
        <begin position="112"/>
        <end position="129"/>
    </location>
</feature>
<reference evidence="3 4" key="1">
    <citation type="journal article" date="2013" name="BMC Genomics">
        <title>The genome and transcriptome of the pine saprophyte Ophiostoma piceae, and a comparison with the bark beetle-associated pine pathogen Grosmannia clavigera.</title>
        <authorList>
            <person name="Haridas S."/>
            <person name="Wang Y."/>
            <person name="Lim L."/>
            <person name="Massoumi Alamouti S."/>
            <person name="Jackman S."/>
            <person name="Docking R."/>
            <person name="Robertson G."/>
            <person name="Birol I."/>
            <person name="Bohlmann J."/>
            <person name="Breuil C."/>
        </authorList>
    </citation>
    <scope>NUCLEOTIDE SEQUENCE [LARGE SCALE GENOMIC DNA]</scope>
    <source>
        <strain evidence="3 4">UAMH 11346</strain>
    </source>
</reference>
<feature type="compositionally biased region" description="Basic and acidic residues" evidence="1">
    <location>
        <begin position="253"/>
        <end position="264"/>
    </location>
</feature>
<feature type="compositionally biased region" description="Low complexity" evidence="1">
    <location>
        <begin position="497"/>
        <end position="509"/>
    </location>
</feature>
<dbReference type="HOGENOM" id="CLU_362117_0_0_1"/>
<accession>S3C0J0</accession>
<feature type="compositionally biased region" description="Low complexity" evidence="1">
    <location>
        <begin position="349"/>
        <end position="373"/>
    </location>
</feature>
<gene>
    <name evidence="3" type="ORF">F503_02390</name>
</gene>
<dbReference type="eggNOG" id="ENOG502S4ZA">
    <property type="taxonomic scope" value="Eukaryota"/>
</dbReference>
<feature type="region of interest" description="Disordered" evidence="1">
    <location>
        <begin position="69"/>
        <end position="446"/>
    </location>
</feature>
<evidence type="ECO:0000313" key="4">
    <source>
        <dbReference type="Proteomes" id="UP000016923"/>
    </source>
</evidence>
<dbReference type="EMBL" id="KE148153">
    <property type="protein sequence ID" value="EPE06262.1"/>
    <property type="molecule type" value="Genomic_DNA"/>
</dbReference>
<dbReference type="PROSITE" id="PS00028">
    <property type="entry name" value="ZINC_FINGER_C2H2_1"/>
    <property type="match status" value="1"/>
</dbReference>
<feature type="compositionally biased region" description="Acidic residues" evidence="1">
    <location>
        <begin position="232"/>
        <end position="245"/>
    </location>
</feature>
<dbReference type="Proteomes" id="UP000016923">
    <property type="component" value="Unassembled WGS sequence"/>
</dbReference>
<keyword evidence="4" id="KW-1185">Reference proteome</keyword>
<dbReference type="VEuPathDB" id="FungiDB:F503_02390"/>
<sequence>MPLEQARPQPPRPPSTNAYQGDISQWLGRPGQGSGNPLTMTGAPPSTSAPPAGLLQGPAQIQNTVGHHHIPIANPAPGRMVTNIPPPMPPYSGQSTTNFSSPASNGHLSLAQSIPQTPLIPSIPQQSQPRPAHISHNLQPPLHSPVPPPSVPPSNGVTSSAASIPAPHGLRAPSSQPRPSQDWAGVRGLGAGPINPPPPAKALTQVPTRAPTSASTPWPPFRQHTATGFSDMDVDELANTDDDDPVPLIISDLDPRFGKTDTKSPKSSPSSRSTINPSLRPPSSQTQREMAPLAISLRAMAPTTAASHSFRPPTTPSPQRQPIVSIALARPPTSPTHSHRPPPQPQYHAATSKPPAAAASVSVSIPSYSSKDSATGKTNDSISANQLPTLRPPTPQTKSPGGSVGRRTNNLVAALAPSGTSTIAAPSAAGSGPQVQIKGGRPKGWKPGMSYREVALRNLGVDTSDPALPPDFLMARRHRRASGKPDKRPIGRPRLHGSSSASADANAGAKKPLGRPRLHKTAKDRIMHGKRIGRPPLQTVEEVQRAIFHDSTVRFVPFKCEWAGCRAELHNLATLRRHVEFVHGRGGRAGRVGNAGKAALTAGPPTCLWRKCATREPPIQFRSDHFQDDREDKNLKTFLEHMEYHHFEPLSWHQGDGFANNSHLGPPPTPASIVLAEKEADIYRKEPAADAEYENAEQYRNCATTAALDMAIRVPTKYVPGYLLEDGWQVTPLLRDPILQVSSAFWSADERARRIKEAYRQQNRRPERGWTG</sequence>
<feature type="compositionally biased region" description="Polar residues" evidence="1">
    <location>
        <begin position="92"/>
        <end position="111"/>
    </location>
</feature>
<feature type="compositionally biased region" description="Low complexity" evidence="1">
    <location>
        <begin position="265"/>
        <end position="278"/>
    </location>
</feature>
<feature type="compositionally biased region" description="Low complexity" evidence="1">
    <location>
        <begin position="41"/>
        <end position="55"/>
    </location>
</feature>